<proteinExistence type="predicted"/>
<dbReference type="PANTHER" id="PTHR48004:SF58">
    <property type="entry name" value="OS01G0162200 PROTEIN"/>
    <property type="match status" value="1"/>
</dbReference>
<dbReference type="PANTHER" id="PTHR48004">
    <property type="entry name" value="OS01G0149700 PROTEIN"/>
    <property type="match status" value="1"/>
</dbReference>
<dbReference type="Gene3D" id="2.60.120.380">
    <property type="match status" value="1"/>
</dbReference>
<dbReference type="EMBL" id="HBDX01007043">
    <property type="protein sequence ID" value="CAD8225295.1"/>
    <property type="molecule type" value="Transcribed_RNA"/>
</dbReference>
<dbReference type="GO" id="GO:0005930">
    <property type="term" value="C:axoneme"/>
    <property type="evidence" value="ECO:0007669"/>
    <property type="project" value="UniProtKB-SubCell"/>
</dbReference>
<keyword evidence="2" id="KW-1133">Transmembrane helix</keyword>
<feature type="chain" id="PRO_5030555022" evidence="3">
    <location>
        <begin position="26"/>
        <end position="649"/>
    </location>
</feature>
<dbReference type="SUPFAM" id="SSF52058">
    <property type="entry name" value="L domain-like"/>
    <property type="match status" value="1"/>
</dbReference>
<dbReference type="InterPro" id="IPR032675">
    <property type="entry name" value="LRR_dom_sf"/>
</dbReference>
<evidence type="ECO:0000313" key="4">
    <source>
        <dbReference type="EMBL" id="CAD8225295.1"/>
    </source>
</evidence>
<keyword evidence="3" id="KW-0732">Signal</keyword>
<evidence type="ECO:0000256" key="1">
    <source>
        <dbReference type="ARBA" id="ARBA00004430"/>
    </source>
</evidence>
<evidence type="ECO:0000256" key="2">
    <source>
        <dbReference type="SAM" id="Phobius"/>
    </source>
</evidence>
<name>A0A7R9T4Y4_9CHLO</name>
<feature type="transmembrane region" description="Helical" evidence="2">
    <location>
        <begin position="598"/>
        <end position="623"/>
    </location>
</feature>
<dbReference type="InterPro" id="IPR052941">
    <property type="entry name" value="StomDev_PlantInt_Reg"/>
</dbReference>
<accession>A0A7R9T4Y4</accession>
<gene>
    <name evidence="4" type="ORF">OLUC0939_LOCUS6035</name>
</gene>
<comment type="subcellular location">
    <subcellularLocation>
        <location evidence="1">Cytoplasm</location>
        <location evidence="1">Cytoskeleton</location>
        <location evidence="1">Cilium axoneme</location>
    </subcellularLocation>
</comment>
<keyword evidence="2" id="KW-0472">Membrane</keyword>
<organism evidence="4">
    <name type="scientific">Ostreococcus sp. 'lucimarinus'</name>
    <dbReference type="NCBI Taxonomy" id="242159"/>
    <lineage>
        <taxon>Eukaryota</taxon>
        <taxon>Viridiplantae</taxon>
        <taxon>Chlorophyta</taxon>
        <taxon>Mamiellophyceae</taxon>
        <taxon>Mamiellales</taxon>
        <taxon>Bathycoccaceae</taxon>
        <taxon>Ostreococcus</taxon>
    </lineage>
</organism>
<dbReference type="Gene3D" id="3.80.10.10">
    <property type="entry name" value="Ribonuclease Inhibitor"/>
    <property type="match status" value="1"/>
</dbReference>
<reference evidence="4" key="1">
    <citation type="submission" date="2021-01" db="EMBL/GenBank/DDBJ databases">
        <authorList>
            <person name="Corre E."/>
            <person name="Pelletier E."/>
            <person name="Niang G."/>
            <person name="Scheremetjew M."/>
            <person name="Finn R."/>
            <person name="Kale V."/>
            <person name="Holt S."/>
            <person name="Cochrane G."/>
            <person name="Meng A."/>
            <person name="Brown T."/>
            <person name="Cohen L."/>
        </authorList>
    </citation>
    <scope>NUCLEOTIDE SEQUENCE</scope>
    <source>
        <strain evidence="4">Clade-A-BCC118000</strain>
    </source>
</reference>
<protein>
    <submittedName>
        <fullName evidence="4">Uncharacterized protein</fullName>
    </submittedName>
</protein>
<feature type="signal peptide" evidence="3">
    <location>
        <begin position="1"/>
        <end position="25"/>
    </location>
</feature>
<sequence>MTSSKAMAVMMCVAMRAFDARGALAQTPTYETIATDGTFTSTRTLAHDEYAYFQFAIPDASSDADVTLEVIDGDADLYVKRPCTSSTCTAPSENWWDWRSVHSAGRDEVFIHAEVLSSNQISVGADKFFLVAVHGWTMHGATFKLSVEIVPENRLLNPAQTAALEGIFTKCCSSTTSCPVWKTARRYGYDPCHWGLAGCTKANETKWLNLQGLYLDCELGSSDVSAFGSSLRRLYVGQNTALKLADEDATIGLLKVLPNLVEIDVTGIDLQGRTVDGLCHASVSANLTRIGLNTANVSGALPQCVVDKPQLMDLAMQYNYLTGTLPSLPSSSNLRALYLHEQRSADSISGVLPPSYVNSTTLEHLWLTNLKLSGALPDVFSPTGVWREIYLNKNAFNGTIPASLGSQRYLPVLDLSFNAFSGAVPGGIYDHPNRTHVGIKSNKLTQVSVSSIHSPPGASLIRLDASKNVVNETGVSTIFTRMPKLQYLYLNDNELHGVILDDSTTPVWALRQLDVSTNYLEGEIPGASYWGKIFTSSAPAGRKFDISQNLYTRAPSWFGAYTGDSGLTITLGSGLYDPSSDADAALASANAKPTVSKFMLALLLITLFAMSGLGLYLGIYILVQRRNRAHANRFRQFHDFDQGQGVEMA</sequence>
<dbReference type="AlphaFoldDB" id="A0A7R9T4Y4"/>
<evidence type="ECO:0000256" key="3">
    <source>
        <dbReference type="SAM" id="SignalP"/>
    </source>
</evidence>
<keyword evidence="2" id="KW-0812">Transmembrane</keyword>